<feature type="region of interest" description="Disordered" evidence="1">
    <location>
        <begin position="44"/>
        <end position="66"/>
    </location>
</feature>
<dbReference type="GO" id="GO:0006357">
    <property type="term" value="P:regulation of transcription by RNA polymerase II"/>
    <property type="evidence" value="ECO:0007669"/>
    <property type="project" value="TreeGrafter"/>
</dbReference>
<dbReference type="GO" id="GO:0003712">
    <property type="term" value="F:transcription coregulator activity"/>
    <property type="evidence" value="ECO:0007669"/>
    <property type="project" value="TreeGrafter"/>
</dbReference>
<organism evidence="2">
    <name type="scientific">Cyprideis torosa</name>
    <dbReference type="NCBI Taxonomy" id="163714"/>
    <lineage>
        <taxon>Eukaryota</taxon>
        <taxon>Metazoa</taxon>
        <taxon>Ecdysozoa</taxon>
        <taxon>Arthropoda</taxon>
        <taxon>Crustacea</taxon>
        <taxon>Oligostraca</taxon>
        <taxon>Ostracoda</taxon>
        <taxon>Podocopa</taxon>
        <taxon>Podocopida</taxon>
        <taxon>Cytherocopina</taxon>
        <taxon>Cytheroidea</taxon>
        <taxon>Cytherideidae</taxon>
        <taxon>Cyprideis</taxon>
    </lineage>
</organism>
<feature type="region of interest" description="Disordered" evidence="1">
    <location>
        <begin position="255"/>
        <end position="362"/>
    </location>
</feature>
<dbReference type="OrthoDB" id="10038194at2759"/>
<sequence>MEASSGNEVGGGTMAEPSQAQIEAALSSRPPIFAALKAHILRARKRKREEDEMEEEEERLRLEQERKRKESAITLEEVKEDIRKWEKKLTDLKEEKHELFSQLKKVLHEDEVRRRQQVIKEQESAAAAGAVSTVVFPRIPPSPYSYAVSSSHQPLYLGGAGGTSLVYSTSSLAPSTGGAPLYIKDSHHLLPHMVRSYQRRTPSPPPPQGPYGPAASHKPPSVSATHHFSFPSSSVGLPPKSYAYPPPVISTTYSIPKGSPSPYGSIPQSRGSILSGTPGTKDPQGRRSPGRPPSQGGAPVEHPSIYATRHFQQPPPKPSTLPPHSPAYMRSLVSTGAPTSVSYHTISTSQGGRLPPTVSRYP</sequence>
<accession>A0A7R8WB10</accession>
<dbReference type="PANTHER" id="PTHR22654:SF2">
    <property type="entry name" value="G PROTEIN PATHWAY SUPPRESSOR 2"/>
    <property type="match status" value="1"/>
</dbReference>
<evidence type="ECO:0000313" key="2">
    <source>
        <dbReference type="EMBL" id="CAD7227084.1"/>
    </source>
</evidence>
<dbReference type="AlphaFoldDB" id="A0A7R8WB10"/>
<evidence type="ECO:0000256" key="1">
    <source>
        <dbReference type="SAM" id="MobiDB-lite"/>
    </source>
</evidence>
<feature type="compositionally biased region" description="Pro residues" evidence="1">
    <location>
        <begin position="313"/>
        <end position="325"/>
    </location>
</feature>
<protein>
    <submittedName>
        <fullName evidence="2">Uncharacterized protein</fullName>
    </submittedName>
</protein>
<name>A0A7R8WB10_9CRUS</name>
<feature type="region of interest" description="Disordered" evidence="1">
    <location>
        <begin position="196"/>
        <end position="227"/>
    </location>
</feature>
<gene>
    <name evidence="2" type="ORF">CTOB1V02_LOCUS4993</name>
</gene>
<dbReference type="PANTHER" id="PTHR22654">
    <property type="entry name" value="G PROTEIN PATHWAY SUPPRESSOR 2"/>
    <property type="match status" value="1"/>
</dbReference>
<feature type="compositionally biased region" description="Polar residues" evidence="1">
    <location>
        <begin position="332"/>
        <end position="351"/>
    </location>
</feature>
<feature type="region of interest" description="Disordered" evidence="1">
    <location>
        <begin position="1"/>
        <end position="28"/>
    </location>
</feature>
<feature type="compositionally biased region" description="Polar residues" evidence="1">
    <location>
        <begin position="266"/>
        <end position="278"/>
    </location>
</feature>
<proteinExistence type="predicted"/>
<dbReference type="Pfam" id="PF15991">
    <property type="entry name" value="G_path_suppress"/>
    <property type="match status" value="1"/>
</dbReference>
<dbReference type="GO" id="GO:0005667">
    <property type="term" value="C:transcription regulator complex"/>
    <property type="evidence" value="ECO:0007669"/>
    <property type="project" value="TreeGrafter"/>
</dbReference>
<reference evidence="2" key="1">
    <citation type="submission" date="2020-11" db="EMBL/GenBank/DDBJ databases">
        <authorList>
            <person name="Tran Van P."/>
        </authorList>
    </citation>
    <scope>NUCLEOTIDE SEQUENCE</scope>
</reference>
<dbReference type="InterPro" id="IPR026094">
    <property type="entry name" value="GPS2"/>
</dbReference>
<dbReference type="EMBL" id="OB661028">
    <property type="protein sequence ID" value="CAD7227084.1"/>
    <property type="molecule type" value="Genomic_DNA"/>
</dbReference>